<accession>A0A7R9T2J4</accession>
<dbReference type="Pfam" id="PF08238">
    <property type="entry name" value="Sel1"/>
    <property type="match status" value="3"/>
</dbReference>
<comment type="similarity">
    <text evidence="1">Belongs to the sel-1 family.</text>
</comment>
<dbReference type="PANTHER" id="PTHR11102:SF160">
    <property type="entry name" value="ERAD-ASSOCIATED E3 UBIQUITIN-PROTEIN LIGASE COMPONENT HRD3"/>
    <property type="match status" value="1"/>
</dbReference>
<dbReference type="InterPro" id="IPR006597">
    <property type="entry name" value="Sel1-like"/>
</dbReference>
<dbReference type="InterPro" id="IPR011990">
    <property type="entry name" value="TPR-like_helical_dom_sf"/>
</dbReference>
<dbReference type="AlphaFoldDB" id="A0A7R9T2J4"/>
<feature type="region of interest" description="Disordered" evidence="2">
    <location>
        <begin position="79"/>
        <end position="99"/>
    </location>
</feature>
<evidence type="ECO:0008006" key="4">
    <source>
        <dbReference type="Google" id="ProtNLM"/>
    </source>
</evidence>
<feature type="compositionally biased region" description="Basic and acidic residues" evidence="2">
    <location>
        <begin position="47"/>
        <end position="61"/>
    </location>
</feature>
<organism evidence="3">
    <name type="scientific">Ostreococcus sp. 'lucimarinus'</name>
    <dbReference type="NCBI Taxonomy" id="242159"/>
    <lineage>
        <taxon>Eukaryota</taxon>
        <taxon>Viridiplantae</taxon>
        <taxon>Chlorophyta</taxon>
        <taxon>Mamiellophyceae</taxon>
        <taxon>Mamiellales</taxon>
        <taxon>Bathycoccaceae</taxon>
        <taxon>Ostreococcus</taxon>
    </lineage>
</organism>
<evidence type="ECO:0000313" key="3">
    <source>
        <dbReference type="EMBL" id="CAD8222961.1"/>
    </source>
</evidence>
<sequence length="491" mass="53616">MVREKSPPTTPERASRPTHVPQSPTPRVIVPAGDDGVPREASVMTPGERHAPPGTVTRERDDHKHALTMQYLEDQAVVDDDGYVPPSETASDEDERDARERALTRALDYDDALSRGEGDGAEDYMRLAGMVRAGECVEAITRRKMGGLTTLRWQRVGPQGGVELIENARGERYVCQDVDVGCILRAVRYSDGNFDMASTRTPVVAMLADKQQSEGKRKEIVLPEVPLGPMSEAHALFLRGKALEAESYDVDVDEETSDEKAKEALKCYVLAAKDRYVPAYSSIGKIYELGIGVKCDYDQARGWYKEGVKEGCPICNNNLGSLEYLELGIGADRENAAEYFKVAAAKGNAAAMNNLAVCYEEGVGVPASFNEARNYYEQAVRGGVMSAFTALGYAEIVNGDLDDALDAFHASLESGNPDAAEGVALLSTLQISSQVAPSPMEQNIKHASAELLKMEIDQYANLSMKLYDVIMKSNSEVLKLQARRITQDIFG</sequence>
<dbReference type="SUPFAM" id="SSF81901">
    <property type="entry name" value="HCP-like"/>
    <property type="match status" value="1"/>
</dbReference>
<proteinExistence type="inferred from homology"/>
<gene>
    <name evidence="3" type="ORF">OLUC0939_LOCUS3685</name>
</gene>
<dbReference type="PANTHER" id="PTHR11102">
    <property type="entry name" value="SEL-1-LIKE PROTEIN"/>
    <property type="match status" value="1"/>
</dbReference>
<reference evidence="3" key="1">
    <citation type="submission" date="2021-01" db="EMBL/GenBank/DDBJ databases">
        <authorList>
            <person name="Corre E."/>
            <person name="Pelletier E."/>
            <person name="Niang G."/>
            <person name="Scheremetjew M."/>
            <person name="Finn R."/>
            <person name="Kale V."/>
            <person name="Holt S."/>
            <person name="Cochrane G."/>
            <person name="Meng A."/>
            <person name="Brown T."/>
            <person name="Cohen L."/>
        </authorList>
    </citation>
    <scope>NUCLEOTIDE SEQUENCE</scope>
    <source>
        <strain evidence="3">Clade-A-BCC118000</strain>
    </source>
</reference>
<dbReference type="SMART" id="SM00671">
    <property type="entry name" value="SEL1"/>
    <property type="match status" value="3"/>
</dbReference>
<dbReference type="InterPro" id="IPR050767">
    <property type="entry name" value="Sel1_AlgK"/>
</dbReference>
<protein>
    <recommendedName>
        <fullName evidence="4">Sel1-repeat containing protein</fullName>
    </recommendedName>
</protein>
<name>A0A7R9T2J4_9CHLO</name>
<feature type="region of interest" description="Disordered" evidence="2">
    <location>
        <begin position="1"/>
        <end position="61"/>
    </location>
</feature>
<evidence type="ECO:0000256" key="1">
    <source>
        <dbReference type="ARBA" id="ARBA00038101"/>
    </source>
</evidence>
<evidence type="ECO:0000256" key="2">
    <source>
        <dbReference type="SAM" id="MobiDB-lite"/>
    </source>
</evidence>
<dbReference type="EMBL" id="HBDX01004282">
    <property type="protein sequence ID" value="CAD8222961.1"/>
    <property type="molecule type" value="Transcribed_RNA"/>
</dbReference>
<dbReference type="Gene3D" id="1.25.40.10">
    <property type="entry name" value="Tetratricopeptide repeat domain"/>
    <property type="match status" value="1"/>
</dbReference>